<evidence type="ECO:0000256" key="1">
    <source>
        <dbReference type="ARBA" id="ARBA00022801"/>
    </source>
</evidence>
<dbReference type="eggNOG" id="KOG4627">
    <property type="taxonomic scope" value="Eukaryota"/>
</dbReference>
<protein>
    <recommendedName>
        <fullName evidence="3">Kynurenine formamidase</fullName>
        <shortName evidence="3">KFA</shortName>
        <shortName evidence="3">KFase</shortName>
        <ecNumber evidence="3">3.5.1.9</ecNumber>
    </recommendedName>
    <alternativeName>
        <fullName evidence="3">Arylformamidase</fullName>
    </alternativeName>
    <alternativeName>
        <fullName evidence="3">N-formylkynurenine formamidase</fullName>
        <shortName evidence="3">FKF</shortName>
    </alternativeName>
</protein>
<organism evidence="5 6">
    <name type="scientific">Zootermopsis nevadensis</name>
    <name type="common">Dampwood termite</name>
    <dbReference type="NCBI Taxonomy" id="136037"/>
    <lineage>
        <taxon>Eukaryota</taxon>
        <taxon>Metazoa</taxon>
        <taxon>Ecdysozoa</taxon>
        <taxon>Arthropoda</taxon>
        <taxon>Hexapoda</taxon>
        <taxon>Insecta</taxon>
        <taxon>Pterygota</taxon>
        <taxon>Neoptera</taxon>
        <taxon>Polyneoptera</taxon>
        <taxon>Dictyoptera</taxon>
        <taxon>Blattodea</taxon>
        <taxon>Blattoidea</taxon>
        <taxon>Termitoidae</taxon>
        <taxon>Termopsidae</taxon>
        <taxon>Zootermopsis</taxon>
    </lineage>
</organism>
<dbReference type="FunCoup" id="A0A067QLT8">
    <property type="interactions" value="216"/>
</dbReference>
<dbReference type="OMA" id="WAVAMPS"/>
<evidence type="ECO:0000313" key="6">
    <source>
        <dbReference type="Proteomes" id="UP000027135"/>
    </source>
</evidence>
<dbReference type="InterPro" id="IPR013094">
    <property type="entry name" value="AB_hydrolase_3"/>
</dbReference>
<sequence length="297" mass="33299">MLPCVLYIQWELTLQYSPSFWSQRFQDPAAVIANHIQLITAASDAARKEVPVECGVKYGPKEGQILDLFGGKSLPHDAPILVYIHGGYWQELSRDISAYCVVPQYQSGIRVIILGYDLAPRVKLSEIVEEIKEAAEYILNMAAKFGTRSLWFCGHSAGAQLVAMLLFSKWLDQLDDSVFRLLKGFVLISGVYDLTPLVSTYINNSLKLSSQEARSLSPLLLDITSPAVTKLRILVAVGDHDSPEFQRQSYEFAEKLRQHSQQVEYMTVAGVDHFDIVENLQQKDFILTKIIGVLMTG</sequence>
<comment type="subunit">
    <text evidence="3">Homodimer.</text>
</comment>
<comment type="pathway">
    <text evidence="3">Amino-acid degradation; L-tryptophan degradation via kynurenine pathway; L-kynurenine from L-tryptophan: step 2/2.</text>
</comment>
<dbReference type="InterPro" id="IPR050300">
    <property type="entry name" value="GDXG_lipolytic_enzyme"/>
</dbReference>
<dbReference type="Gene3D" id="3.40.50.1820">
    <property type="entry name" value="alpha/beta hydrolase"/>
    <property type="match status" value="1"/>
</dbReference>
<dbReference type="InterPro" id="IPR029058">
    <property type="entry name" value="AB_hydrolase_fold"/>
</dbReference>
<evidence type="ECO:0000259" key="4">
    <source>
        <dbReference type="Pfam" id="PF07859"/>
    </source>
</evidence>
<dbReference type="AlphaFoldDB" id="A0A067QLT8"/>
<dbReference type="STRING" id="136037.A0A067QLT8"/>
<feature type="active site" description="Nucleophile" evidence="3">
    <location>
        <position position="156"/>
    </location>
</feature>
<dbReference type="InterPro" id="IPR027519">
    <property type="entry name" value="KFase_ver/fungi-typ"/>
</dbReference>
<evidence type="ECO:0000256" key="2">
    <source>
        <dbReference type="ARBA" id="ARBA00023079"/>
    </source>
</evidence>
<keyword evidence="6" id="KW-1185">Reference proteome</keyword>
<dbReference type="GO" id="GO:0019441">
    <property type="term" value="P:L-tryptophan catabolic process to kynurenine"/>
    <property type="evidence" value="ECO:0007669"/>
    <property type="project" value="UniProtKB-UniRule"/>
</dbReference>
<dbReference type="GO" id="GO:0004061">
    <property type="term" value="F:arylformamidase activity"/>
    <property type="evidence" value="ECO:0007669"/>
    <property type="project" value="UniProtKB-UniRule"/>
</dbReference>
<dbReference type="UniPathway" id="UPA00333">
    <property type="reaction ID" value="UER00454"/>
</dbReference>
<reference evidence="5 6" key="1">
    <citation type="journal article" date="2014" name="Nat. Commun.">
        <title>Molecular traces of alternative social organization in a termite genome.</title>
        <authorList>
            <person name="Terrapon N."/>
            <person name="Li C."/>
            <person name="Robertson H.M."/>
            <person name="Ji L."/>
            <person name="Meng X."/>
            <person name="Booth W."/>
            <person name="Chen Z."/>
            <person name="Childers C.P."/>
            <person name="Glastad K.M."/>
            <person name="Gokhale K."/>
            <person name="Gowin J."/>
            <person name="Gronenberg W."/>
            <person name="Hermansen R.A."/>
            <person name="Hu H."/>
            <person name="Hunt B.G."/>
            <person name="Huylmans A.K."/>
            <person name="Khalil S.M."/>
            <person name="Mitchell R.D."/>
            <person name="Munoz-Torres M.C."/>
            <person name="Mustard J.A."/>
            <person name="Pan H."/>
            <person name="Reese J.T."/>
            <person name="Scharf M.E."/>
            <person name="Sun F."/>
            <person name="Vogel H."/>
            <person name="Xiao J."/>
            <person name="Yang W."/>
            <person name="Yang Z."/>
            <person name="Yang Z."/>
            <person name="Zhou J."/>
            <person name="Zhu J."/>
            <person name="Brent C.S."/>
            <person name="Elsik C.G."/>
            <person name="Goodisman M.A."/>
            <person name="Liberles D.A."/>
            <person name="Roe R.M."/>
            <person name="Vargo E.L."/>
            <person name="Vilcinskas A."/>
            <person name="Wang J."/>
            <person name="Bornberg-Bauer E."/>
            <person name="Korb J."/>
            <person name="Zhang G."/>
            <person name="Liebig J."/>
        </authorList>
    </citation>
    <scope>NUCLEOTIDE SEQUENCE [LARGE SCALE GENOMIC DNA]</scope>
    <source>
        <tissue evidence="5">Whole organism</tissue>
    </source>
</reference>
<name>A0A067QLT8_ZOONE</name>
<evidence type="ECO:0000256" key="3">
    <source>
        <dbReference type="HAMAP-Rule" id="MF_03014"/>
    </source>
</evidence>
<comment type="similarity">
    <text evidence="3">Belongs to the kynurenine formamidase family.</text>
</comment>
<dbReference type="Proteomes" id="UP000027135">
    <property type="component" value="Unassembled WGS sequence"/>
</dbReference>
<gene>
    <name evidence="5" type="ORF">L798_01054</name>
</gene>
<comment type="catalytic activity">
    <reaction evidence="3">
        <text>N-formyl-L-kynurenine + H2O = L-kynurenine + formate + H(+)</text>
        <dbReference type="Rhea" id="RHEA:13009"/>
        <dbReference type="ChEBI" id="CHEBI:15377"/>
        <dbReference type="ChEBI" id="CHEBI:15378"/>
        <dbReference type="ChEBI" id="CHEBI:15740"/>
        <dbReference type="ChEBI" id="CHEBI:57959"/>
        <dbReference type="ChEBI" id="CHEBI:58629"/>
        <dbReference type="EC" id="3.5.1.9"/>
    </reaction>
</comment>
<dbReference type="SUPFAM" id="SSF53474">
    <property type="entry name" value="alpha/beta-Hydrolases"/>
    <property type="match status" value="1"/>
</dbReference>
<dbReference type="HAMAP" id="MF_03014">
    <property type="entry name" value="KFase"/>
    <property type="match status" value="1"/>
</dbReference>
<dbReference type="PANTHER" id="PTHR48081">
    <property type="entry name" value="AB HYDROLASE SUPERFAMILY PROTEIN C4A8.06C"/>
    <property type="match status" value="1"/>
</dbReference>
<comment type="domain">
    <text evidence="3">The main chain amide nitrogen atoms of the second glycine and its adjacent residue in the HGGXW motif define the oxyanion hole, and stabilize the oxyanion that forms during the nucleophilic attack by the catalytic serine during substrate cleavage.</text>
</comment>
<keyword evidence="1 3" id="KW-0378">Hydrolase</keyword>
<proteinExistence type="inferred from homology"/>
<dbReference type="ESTHER" id="zoone-a0a067qlt8">
    <property type="family name" value="Kynurenine-formamidase"/>
</dbReference>
<accession>A0A067QLT8</accession>
<feature type="short sequence motif" description="HGGXW" evidence="3">
    <location>
        <begin position="85"/>
        <end position="89"/>
    </location>
</feature>
<dbReference type="PANTHER" id="PTHR48081:SF33">
    <property type="entry name" value="KYNURENINE FORMAMIDASE"/>
    <property type="match status" value="1"/>
</dbReference>
<dbReference type="EMBL" id="KK853274">
    <property type="protein sequence ID" value="KDR09098.1"/>
    <property type="molecule type" value="Genomic_DNA"/>
</dbReference>
<feature type="domain" description="Alpha/beta hydrolase fold-3" evidence="4">
    <location>
        <begin position="81"/>
        <end position="273"/>
    </location>
</feature>
<dbReference type="EC" id="3.5.1.9" evidence="3"/>
<comment type="function">
    <text evidence="3">Catalyzes the hydrolysis of N-formyl-L-kynurenine to L-kynurenine, the second step in the kynurenine pathway of tryptophan degradation. Required for elimination of toxic metabolites.</text>
</comment>
<feature type="active site" evidence="3">
    <location>
        <position position="241"/>
    </location>
</feature>
<dbReference type="Pfam" id="PF07859">
    <property type="entry name" value="Abhydrolase_3"/>
    <property type="match status" value="1"/>
</dbReference>
<dbReference type="InParanoid" id="A0A067QLT8"/>
<evidence type="ECO:0000313" key="5">
    <source>
        <dbReference type="EMBL" id="KDR09098.1"/>
    </source>
</evidence>
<keyword evidence="2 3" id="KW-0823">Tryptophan catabolism</keyword>
<feature type="active site" evidence="3">
    <location>
        <position position="273"/>
    </location>
</feature>